<dbReference type="KEGG" id="vg:26517749"/>
<sequence>MVELRTVTPTPGYKLGVIGTSLCHHNDFASTSFNKISHSSRGWMSWARFYSQGLFTCPVWWDNTVYEGWEPTGAGTTRFFQGLNAGVFGQTAEEIYARREFLTKNIDCDIIVVDAGTNDYETRTKEQIQQTREDLVNYFLSFGKLVILLPILARSTTVWPGGGVTRARMNWINHKSREFCAGRKG</sequence>
<gene>
    <name evidence="1" type="ORF">Sm_phiM9_067</name>
</gene>
<protein>
    <submittedName>
        <fullName evidence="1">Uncharacterized protein</fullName>
    </submittedName>
</protein>
<reference evidence="2" key="2">
    <citation type="submission" date="2015-03" db="EMBL/GenBank/DDBJ databases">
        <title>The genome and structure of Sinorhizobium meliloti phage phiM9.</title>
        <authorList>
            <person name="Johnson M.C."/>
            <person name="Tatum K.B."/>
            <person name="Lynn J.S."/>
            <person name="Brewer T.E."/>
            <person name="Washburn B.K."/>
            <person name="Stroupe M.E."/>
            <person name="Jones K.M."/>
        </authorList>
    </citation>
    <scope>NUCLEOTIDE SEQUENCE [LARGE SCALE GENOMIC DNA]</scope>
</reference>
<dbReference type="InterPro" id="IPR036514">
    <property type="entry name" value="SGNH_hydro_sf"/>
</dbReference>
<dbReference type="Gene3D" id="3.40.50.1110">
    <property type="entry name" value="SGNH hydrolase"/>
    <property type="match status" value="1"/>
</dbReference>
<reference evidence="1 2" key="1">
    <citation type="journal article" date="2015" name="J. Virol.">
        <title>Sinorhizobium meliloti Phage ?M9 Defines a New Group of T4 Superfamily Phages with Unusual Genomic Features but a Common T=16 Capsid.</title>
        <authorList>
            <person name="Johnson M.C."/>
            <person name="Tatum K.B."/>
            <person name="Lynn J.S."/>
            <person name="Brewer T.E."/>
            <person name="Lu S."/>
            <person name="Washburn B.K."/>
            <person name="Stroupe M.E."/>
            <person name="Jones K.M."/>
        </authorList>
    </citation>
    <scope>NUCLEOTIDE SEQUENCE [LARGE SCALE GENOMIC DNA]</scope>
</reference>
<name>A0A0F6R4X0_9CAUD</name>
<dbReference type="SUPFAM" id="SSF52266">
    <property type="entry name" value="SGNH hydrolase"/>
    <property type="match status" value="1"/>
</dbReference>
<dbReference type="Proteomes" id="UP000033804">
    <property type="component" value="Segment"/>
</dbReference>
<keyword evidence="2" id="KW-1185">Reference proteome</keyword>
<organism evidence="1 2">
    <name type="scientific">Sinorhizobium phage phiM9</name>
    <dbReference type="NCBI Taxonomy" id="1636182"/>
    <lineage>
        <taxon>Viruses</taxon>
        <taxon>Duplodnaviria</taxon>
        <taxon>Heunggongvirae</taxon>
        <taxon>Uroviricota</taxon>
        <taxon>Caudoviricetes</taxon>
        <taxon>Pootjesviridae</taxon>
        <taxon>Emnonavirus</taxon>
        <taxon>Emnonavirus phiM9</taxon>
    </lineage>
</organism>
<dbReference type="GeneID" id="26517749"/>
<evidence type="ECO:0000313" key="2">
    <source>
        <dbReference type="Proteomes" id="UP000033804"/>
    </source>
</evidence>
<dbReference type="EMBL" id="KP881232">
    <property type="protein sequence ID" value="AKE44697.1"/>
    <property type="molecule type" value="Genomic_DNA"/>
</dbReference>
<evidence type="ECO:0000313" key="1">
    <source>
        <dbReference type="EMBL" id="AKE44697.1"/>
    </source>
</evidence>
<proteinExistence type="predicted"/>
<accession>A0A0F6R4X0</accession>
<dbReference type="RefSeq" id="YP_009189451.1">
    <property type="nucleotide sequence ID" value="NC_028676.1"/>
</dbReference>